<dbReference type="Proteomes" id="UP000094385">
    <property type="component" value="Unassembled WGS sequence"/>
</dbReference>
<feature type="non-terminal residue" evidence="1">
    <location>
        <position position="1"/>
    </location>
</feature>
<proteinExistence type="predicted"/>
<evidence type="ECO:0000313" key="1">
    <source>
        <dbReference type="EMBL" id="ODQ72268.1"/>
    </source>
</evidence>
<accession>A0A1E3Q3X2</accession>
<organism evidence="1 2">
    <name type="scientific">Lipomyces starkeyi NRRL Y-11557</name>
    <dbReference type="NCBI Taxonomy" id="675824"/>
    <lineage>
        <taxon>Eukaryota</taxon>
        <taxon>Fungi</taxon>
        <taxon>Dikarya</taxon>
        <taxon>Ascomycota</taxon>
        <taxon>Saccharomycotina</taxon>
        <taxon>Lipomycetes</taxon>
        <taxon>Lipomycetales</taxon>
        <taxon>Lipomycetaceae</taxon>
        <taxon>Lipomyces</taxon>
    </lineage>
</organism>
<protein>
    <submittedName>
        <fullName evidence="1">Uncharacterized protein</fullName>
    </submittedName>
</protein>
<sequence>RLYLLDAAQSAKEYKGQIQTGAATALRPQISISLEMAPYDEERASYQRALNFLNANEPERRLDIYLSYKSFQSLEEKARAIYGDAKYVTNG</sequence>
<reference evidence="1 2" key="1">
    <citation type="journal article" date="2016" name="Proc. Natl. Acad. Sci. U.S.A.">
        <title>Comparative genomics of biotechnologically important yeasts.</title>
        <authorList>
            <person name="Riley R."/>
            <person name="Haridas S."/>
            <person name="Wolfe K.H."/>
            <person name="Lopes M.R."/>
            <person name="Hittinger C.T."/>
            <person name="Goeker M."/>
            <person name="Salamov A.A."/>
            <person name="Wisecaver J.H."/>
            <person name="Long T.M."/>
            <person name="Calvey C.H."/>
            <person name="Aerts A.L."/>
            <person name="Barry K.W."/>
            <person name="Choi C."/>
            <person name="Clum A."/>
            <person name="Coughlan A.Y."/>
            <person name="Deshpande S."/>
            <person name="Douglass A.P."/>
            <person name="Hanson S.J."/>
            <person name="Klenk H.-P."/>
            <person name="LaButti K.M."/>
            <person name="Lapidus A."/>
            <person name="Lindquist E.A."/>
            <person name="Lipzen A.M."/>
            <person name="Meier-Kolthoff J.P."/>
            <person name="Ohm R.A."/>
            <person name="Otillar R.P."/>
            <person name="Pangilinan J.L."/>
            <person name="Peng Y."/>
            <person name="Rokas A."/>
            <person name="Rosa C.A."/>
            <person name="Scheuner C."/>
            <person name="Sibirny A.A."/>
            <person name="Slot J.C."/>
            <person name="Stielow J.B."/>
            <person name="Sun H."/>
            <person name="Kurtzman C.P."/>
            <person name="Blackwell M."/>
            <person name="Grigoriev I.V."/>
            <person name="Jeffries T.W."/>
        </authorList>
    </citation>
    <scope>NUCLEOTIDE SEQUENCE [LARGE SCALE GENOMIC DNA]</scope>
    <source>
        <strain evidence="1 2">NRRL Y-11557</strain>
    </source>
</reference>
<dbReference type="EMBL" id="KV454296">
    <property type="protein sequence ID" value="ODQ72268.1"/>
    <property type="molecule type" value="Genomic_DNA"/>
</dbReference>
<name>A0A1E3Q3X2_LIPST</name>
<evidence type="ECO:0000313" key="2">
    <source>
        <dbReference type="Proteomes" id="UP000094385"/>
    </source>
</evidence>
<dbReference type="AlphaFoldDB" id="A0A1E3Q3X2"/>
<keyword evidence="2" id="KW-1185">Reference proteome</keyword>
<gene>
    <name evidence="1" type="ORF">LIPSTDRAFT_72999</name>
</gene>